<dbReference type="NCBIfam" id="TIGR01256">
    <property type="entry name" value="modA"/>
    <property type="match status" value="1"/>
</dbReference>
<gene>
    <name evidence="8" type="ORF">BECKH772A_GA0070896_1002518</name>
    <name evidence="9" type="ORF">BECKH772B_GA0070898_1002517</name>
    <name evidence="10" type="ORF">BECKH772C_GA0070978_1002418</name>
</gene>
<evidence type="ECO:0000313" key="10">
    <source>
        <dbReference type="EMBL" id="VFJ98712.1"/>
    </source>
</evidence>
<dbReference type="Gene3D" id="3.40.190.10">
    <property type="entry name" value="Periplasmic binding protein-like II"/>
    <property type="match status" value="2"/>
</dbReference>
<feature type="binding site" evidence="6">
    <location>
        <position position="170"/>
    </location>
    <ligand>
        <name>molybdate</name>
        <dbReference type="ChEBI" id="CHEBI:36264"/>
    </ligand>
</feature>
<dbReference type="GO" id="GO:1901359">
    <property type="term" value="F:tungstate binding"/>
    <property type="evidence" value="ECO:0007669"/>
    <property type="project" value="UniProtKB-ARBA"/>
</dbReference>
<reference evidence="9" key="1">
    <citation type="submission" date="2019-02" db="EMBL/GenBank/DDBJ databases">
        <authorList>
            <person name="Gruber-Vodicka R. H."/>
            <person name="Seah K. B. B."/>
        </authorList>
    </citation>
    <scope>NUCLEOTIDE SEQUENCE</scope>
    <source>
        <strain evidence="10">BECK_SA2B12</strain>
        <strain evidence="8">BECK_SA2B15</strain>
        <strain evidence="9">BECK_SA2B20</strain>
    </source>
</reference>
<keyword evidence="3 6" id="KW-0479">Metal-binding</keyword>
<keyword evidence="4 7" id="KW-0732">Signal</keyword>
<evidence type="ECO:0000256" key="1">
    <source>
        <dbReference type="ARBA" id="ARBA00009175"/>
    </source>
</evidence>
<dbReference type="CDD" id="cd13539">
    <property type="entry name" value="PBP2_AvModA"/>
    <property type="match status" value="1"/>
</dbReference>
<sequence length="251" mass="27352">MRFAYDSAYKVMAPILIALAMSTGALAGEVSVAAAANFRATMKALAEDFEDETGHKASLSFGSTGKLYAQILHGAPFEVFLAADQRRPRLLREKRLVKDRHTYAIGKLVLWRGDGERKVDRNTLAEGAYHRVALANPRNAPYGAAALTVLERLGVADKVPVAKRVRGDNVAQAYQFVATGNADIGFVALSQVMGKDGGSVWRIPEALYEPIRQDAVLLARGEDNPAARALFDYLKRDAAQGVIRRYGYGIQ</sequence>
<dbReference type="FunFam" id="3.40.190.10:FF:000035">
    <property type="entry name" value="Molybdate ABC transporter substrate-binding protein"/>
    <property type="match status" value="1"/>
</dbReference>
<proteinExistence type="inferred from homology"/>
<dbReference type="PIRSF" id="PIRSF004846">
    <property type="entry name" value="ModA"/>
    <property type="match status" value="1"/>
</dbReference>
<dbReference type="InterPro" id="IPR050682">
    <property type="entry name" value="ModA/WtpA"/>
</dbReference>
<dbReference type="EMBL" id="CAADFJ010000024">
    <property type="protein sequence ID" value="VFJ98712.1"/>
    <property type="molecule type" value="Genomic_DNA"/>
</dbReference>
<feature type="chain" id="PRO_5036113415" evidence="7">
    <location>
        <begin position="28"/>
        <end position="251"/>
    </location>
</feature>
<dbReference type="SUPFAM" id="SSF53850">
    <property type="entry name" value="Periplasmic binding protein-like II"/>
    <property type="match status" value="1"/>
</dbReference>
<evidence type="ECO:0000256" key="3">
    <source>
        <dbReference type="ARBA" id="ARBA00022723"/>
    </source>
</evidence>
<comment type="subunit">
    <text evidence="5">The complex is composed of two ATP-binding proteins (ModC), two transmembrane proteins (ModB) and a solute-binding protein (ModA).</text>
</comment>
<dbReference type="AlphaFoldDB" id="A0A450UHW7"/>
<evidence type="ECO:0000256" key="2">
    <source>
        <dbReference type="ARBA" id="ARBA00022505"/>
    </source>
</evidence>
<evidence type="ECO:0000313" key="9">
    <source>
        <dbReference type="EMBL" id="VFJ92126.1"/>
    </source>
</evidence>
<dbReference type="GO" id="GO:0046872">
    <property type="term" value="F:metal ion binding"/>
    <property type="evidence" value="ECO:0007669"/>
    <property type="project" value="UniProtKB-KW"/>
</dbReference>
<evidence type="ECO:0000313" key="8">
    <source>
        <dbReference type="EMBL" id="VFJ90966.1"/>
    </source>
</evidence>
<evidence type="ECO:0000256" key="7">
    <source>
        <dbReference type="SAM" id="SignalP"/>
    </source>
</evidence>
<evidence type="ECO:0000256" key="5">
    <source>
        <dbReference type="ARBA" id="ARBA00062515"/>
    </source>
</evidence>
<dbReference type="PANTHER" id="PTHR30632:SF14">
    <property type="entry name" value="TUNGSTATE_MOLYBDATE_CHROMATE-BINDING PROTEIN MODA"/>
    <property type="match status" value="1"/>
</dbReference>
<evidence type="ECO:0000256" key="4">
    <source>
        <dbReference type="ARBA" id="ARBA00022729"/>
    </source>
</evidence>
<comment type="similarity">
    <text evidence="1">Belongs to the bacterial solute-binding protein ModA family.</text>
</comment>
<dbReference type="EMBL" id="CAADFG010000025">
    <property type="protein sequence ID" value="VFJ90966.1"/>
    <property type="molecule type" value="Genomic_DNA"/>
</dbReference>
<dbReference type="GO" id="GO:0015689">
    <property type="term" value="P:molybdate ion transport"/>
    <property type="evidence" value="ECO:0007669"/>
    <property type="project" value="InterPro"/>
</dbReference>
<protein>
    <submittedName>
        <fullName evidence="9">Molybdate transport system substrate-binding protein</fullName>
    </submittedName>
</protein>
<dbReference type="PANTHER" id="PTHR30632">
    <property type="entry name" value="MOLYBDATE-BINDING PERIPLASMIC PROTEIN"/>
    <property type="match status" value="1"/>
</dbReference>
<dbReference type="EMBL" id="CAADFI010000025">
    <property type="protein sequence ID" value="VFJ92126.1"/>
    <property type="molecule type" value="Genomic_DNA"/>
</dbReference>
<dbReference type="InterPro" id="IPR005950">
    <property type="entry name" value="ModA"/>
</dbReference>
<feature type="binding site" evidence="6">
    <location>
        <position position="64"/>
    </location>
    <ligand>
        <name>molybdate</name>
        <dbReference type="ChEBI" id="CHEBI:36264"/>
    </ligand>
</feature>
<feature type="signal peptide" evidence="7">
    <location>
        <begin position="1"/>
        <end position="27"/>
    </location>
</feature>
<accession>A0A450UHW7</accession>
<evidence type="ECO:0000256" key="6">
    <source>
        <dbReference type="PIRSR" id="PIRSR004846-1"/>
    </source>
</evidence>
<keyword evidence="2 6" id="KW-0500">Molybdenum</keyword>
<organism evidence="9">
    <name type="scientific">Candidatus Kentrum eta</name>
    <dbReference type="NCBI Taxonomy" id="2126337"/>
    <lineage>
        <taxon>Bacteria</taxon>
        <taxon>Pseudomonadati</taxon>
        <taxon>Pseudomonadota</taxon>
        <taxon>Gammaproteobacteria</taxon>
        <taxon>Candidatus Kentrum</taxon>
    </lineage>
</organism>
<name>A0A450UHW7_9GAMM</name>
<dbReference type="InterPro" id="IPR044084">
    <property type="entry name" value="AvModA-like_subst-bd"/>
</dbReference>
<dbReference type="GO" id="GO:0030973">
    <property type="term" value="F:molybdate ion binding"/>
    <property type="evidence" value="ECO:0007669"/>
    <property type="project" value="InterPro"/>
</dbReference>
<dbReference type="Pfam" id="PF13531">
    <property type="entry name" value="SBP_bac_11"/>
    <property type="match status" value="1"/>
</dbReference>